<evidence type="ECO:0000313" key="3">
    <source>
        <dbReference type="EMBL" id="KAL2480761.1"/>
    </source>
</evidence>
<dbReference type="PANTHER" id="PTHR33624">
    <property type="entry name" value="SIGMA FACTOR BINDING PROTEIN 1, CHLOROPLASTIC"/>
    <property type="match status" value="1"/>
</dbReference>
<gene>
    <name evidence="3" type="ORF">Adt_33727</name>
</gene>
<dbReference type="Pfam" id="PF05678">
    <property type="entry name" value="VQ"/>
    <property type="match status" value="1"/>
</dbReference>
<dbReference type="EMBL" id="JBFOLK010000010">
    <property type="protein sequence ID" value="KAL2480761.1"/>
    <property type="molecule type" value="Genomic_DNA"/>
</dbReference>
<reference evidence="4" key="1">
    <citation type="submission" date="2024-07" db="EMBL/GenBank/DDBJ databases">
        <title>Two chromosome-level genome assemblies of Korean endemic species Abeliophyllum distichum and Forsythia ovata (Oleaceae).</title>
        <authorList>
            <person name="Jang H."/>
        </authorList>
    </citation>
    <scope>NUCLEOTIDE SEQUENCE [LARGE SCALE GENOMIC DNA]</scope>
</reference>
<proteinExistence type="predicted"/>
<dbReference type="InterPro" id="IPR008889">
    <property type="entry name" value="VQ"/>
</dbReference>
<feature type="domain" description="VQ" evidence="2">
    <location>
        <begin position="47"/>
        <end position="68"/>
    </location>
</feature>
<protein>
    <submittedName>
        <fullName evidence="3">30S ribosomal protein S2</fullName>
    </submittedName>
</protein>
<dbReference type="PANTHER" id="PTHR33624:SF2">
    <property type="entry name" value="SIGMA FACTOR BINDING PROTEIN 1, CHLOROPLASTIC"/>
    <property type="match status" value="1"/>
</dbReference>
<organism evidence="3 4">
    <name type="scientific">Abeliophyllum distichum</name>
    <dbReference type="NCBI Taxonomy" id="126358"/>
    <lineage>
        <taxon>Eukaryota</taxon>
        <taxon>Viridiplantae</taxon>
        <taxon>Streptophyta</taxon>
        <taxon>Embryophyta</taxon>
        <taxon>Tracheophyta</taxon>
        <taxon>Spermatophyta</taxon>
        <taxon>Magnoliopsida</taxon>
        <taxon>eudicotyledons</taxon>
        <taxon>Gunneridae</taxon>
        <taxon>Pentapetalae</taxon>
        <taxon>asterids</taxon>
        <taxon>lamiids</taxon>
        <taxon>Lamiales</taxon>
        <taxon>Oleaceae</taxon>
        <taxon>Forsythieae</taxon>
        <taxon>Abeliophyllum</taxon>
    </lineage>
</organism>
<feature type="compositionally biased region" description="Basic residues" evidence="1">
    <location>
        <begin position="20"/>
        <end position="35"/>
    </location>
</feature>
<keyword evidence="4" id="KW-1185">Reference proteome</keyword>
<comment type="caution">
    <text evidence="3">The sequence shown here is derived from an EMBL/GenBank/DDBJ whole genome shotgun (WGS) entry which is preliminary data.</text>
</comment>
<dbReference type="Proteomes" id="UP001604336">
    <property type="component" value="Unassembled WGS sequence"/>
</dbReference>
<dbReference type="InterPro" id="IPR039335">
    <property type="entry name" value="SIB1/2"/>
</dbReference>
<evidence type="ECO:0000256" key="1">
    <source>
        <dbReference type="SAM" id="MobiDB-lite"/>
    </source>
</evidence>
<name>A0ABD1QZM0_9LAMI</name>
<evidence type="ECO:0000313" key="4">
    <source>
        <dbReference type="Proteomes" id="UP001604336"/>
    </source>
</evidence>
<keyword evidence="3" id="KW-0687">Ribonucleoprotein</keyword>
<evidence type="ECO:0000259" key="2">
    <source>
        <dbReference type="Pfam" id="PF05678"/>
    </source>
</evidence>
<dbReference type="GO" id="GO:0005840">
    <property type="term" value="C:ribosome"/>
    <property type="evidence" value="ECO:0007669"/>
    <property type="project" value="UniProtKB-KW"/>
</dbReference>
<feature type="region of interest" description="Disordered" evidence="1">
    <location>
        <begin position="16"/>
        <end position="35"/>
    </location>
</feature>
<accession>A0ABD1QZM0</accession>
<sequence>MIDYDVNALGRRDYTNSRYRSIKKRQQNSPRNKKKPVKVVYITNPIKFKASASEFRSLVQELTGQDADMPEYYYSPKFMEDNGVGEVADAVKVEEDHAEVVPTTVGKLHPNYGEVSTRSDTGYGFCPPQIVDNFQELMSSNQWHETSHFDVLKSL</sequence>
<dbReference type="AlphaFoldDB" id="A0ABD1QZM0"/>
<keyword evidence="3" id="KW-0689">Ribosomal protein</keyword>